<gene>
    <name evidence="4" type="ORF">TBRA_LOCUS1827</name>
</gene>
<accession>A0A6H5I1R0</accession>
<evidence type="ECO:0000256" key="2">
    <source>
        <dbReference type="ARBA" id="ARBA00023043"/>
    </source>
</evidence>
<dbReference type="PROSITE" id="PS50297">
    <property type="entry name" value="ANK_REP_REGION"/>
    <property type="match status" value="1"/>
</dbReference>
<evidence type="ECO:0000313" key="4">
    <source>
        <dbReference type="EMBL" id="CAB0029803.1"/>
    </source>
</evidence>
<dbReference type="OrthoDB" id="10261302at2759"/>
<organism evidence="4 5">
    <name type="scientific">Trichogramma brassicae</name>
    <dbReference type="NCBI Taxonomy" id="86971"/>
    <lineage>
        <taxon>Eukaryota</taxon>
        <taxon>Metazoa</taxon>
        <taxon>Ecdysozoa</taxon>
        <taxon>Arthropoda</taxon>
        <taxon>Hexapoda</taxon>
        <taxon>Insecta</taxon>
        <taxon>Pterygota</taxon>
        <taxon>Neoptera</taxon>
        <taxon>Endopterygota</taxon>
        <taxon>Hymenoptera</taxon>
        <taxon>Apocrita</taxon>
        <taxon>Proctotrupomorpha</taxon>
        <taxon>Chalcidoidea</taxon>
        <taxon>Trichogrammatidae</taxon>
        <taxon>Trichogramma</taxon>
    </lineage>
</organism>
<dbReference type="PANTHER" id="PTHR24198:SF165">
    <property type="entry name" value="ANKYRIN REPEAT-CONTAINING PROTEIN-RELATED"/>
    <property type="match status" value="1"/>
</dbReference>
<dbReference type="AlphaFoldDB" id="A0A6H5I1R0"/>
<dbReference type="Gene3D" id="1.25.40.20">
    <property type="entry name" value="Ankyrin repeat-containing domain"/>
    <property type="match status" value="1"/>
</dbReference>
<dbReference type="EMBL" id="CADCXV010000355">
    <property type="protein sequence ID" value="CAB0029803.1"/>
    <property type="molecule type" value="Genomic_DNA"/>
</dbReference>
<keyword evidence="1" id="KW-0677">Repeat</keyword>
<dbReference type="SUPFAM" id="SSF48403">
    <property type="entry name" value="Ankyrin repeat"/>
    <property type="match status" value="1"/>
</dbReference>
<dbReference type="PROSITE" id="PS50088">
    <property type="entry name" value="ANK_REPEAT"/>
    <property type="match status" value="1"/>
</dbReference>
<evidence type="ECO:0000256" key="3">
    <source>
        <dbReference type="PROSITE-ProRule" id="PRU00023"/>
    </source>
</evidence>
<sequence>MVEILKIVLGCRAVQLDAPDKWGRTPLHITVGAGYGSMTALLLLRRWRVSERSRQQGTDASAHDVRETPRRLLLESFLDVSATKSSGGWRIDARDQSGQTPLQLAVNENHKKVARLLLRRGADPDLSRCEGSTLLHVICQKPSNYQYAFLKILFEVSDELGSRVSMSMLGNGSGRTALRLTLDFYGCTKATVLLLERGAPIRVSLTRTDRLFCTLSAGATETILTWSRCYSR</sequence>
<dbReference type="PANTHER" id="PTHR24198">
    <property type="entry name" value="ANKYRIN REPEAT AND PROTEIN KINASE DOMAIN-CONTAINING PROTEIN"/>
    <property type="match status" value="1"/>
</dbReference>
<keyword evidence="2 3" id="KW-0040">ANK repeat</keyword>
<dbReference type="Pfam" id="PF00023">
    <property type="entry name" value="Ank"/>
    <property type="match status" value="1"/>
</dbReference>
<evidence type="ECO:0000313" key="5">
    <source>
        <dbReference type="Proteomes" id="UP000479190"/>
    </source>
</evidence>
<dbReference type="SMART" id="SM00248">
    <property type="entry name" value="ANK"/>
    <property type="match status" value="4"/>
</dbReference>
<dbReference type="Proteomes" id="UP000479190">
    <property type="component" value="Unassembled WGS sequence"/>
</dbReference>
<reference evidence="4 5" key="1">
    <citation type="submission" date="2020-02" db="EMBL/GenBank/DDBJ databases">
        <authorList>
            <person name="Ferguson B K."/>
        </authorList>
    </citation>
    <scope>NUCLEOTIDE SEQUENCE [LARGE SCALE GENOMIC DNA]</scope>
</reference>
<dbReference type="InterPro" id="IPR002110">
    <property type="entry name" value="Ankyrin_rpt"/>
</dbReference>
<keyword evidence="5" id="KW-1185">Reference proteome</keyword>
<feature type="repeat" description="ANK" evidence="3">
    <location>
        <begin position="97"/>
        <end position="129"/>
    </location>
</feature>
<protein>
    <submittedName>
        <fullName evidence="4">Uncharacterized protein</fullName>
    </submittedName>
</protein>
<name>A0A6H5I1R0_9HYME</name>
<evidence type="ECO:0000256" key="1">
    <source>
        <dbReference type="ARBA" id="ARBA00022737"/>
    </source>
</evidence>
<dbReference type="InterPro" id="IPR036770">
    <property type="entry name" value="Ankyrin_rpt-contain_sf"/>
</dbReference>
<proteinExistence type="predicted"/>